<accession>A0ACC3AN43</accession>
<reference evidence="1 2" key="1">
    <citation type="journal article" date="2023" name="ACS Omega">
        <title>Identification of the Neoaspergillic Acid Biosynthesis Gene Cluster by Establishing an In Vitro CRISPR-Ribonucleoprotein Genetic System in Aspergillus melleus.</title>
        <authorList>
            <person name="Yuan B."/>
            <person name="Grau M.F."/>
            <person name="Murata R.M."/>
            <person name="Torok T."/>
            <person name="Venkateswaran K."/>
            <person name="Stajich J.E."/>
            <person name="Wang C.C.C."/>
        </authorList>
    </citation>
    <scope>NUCLEOTIDE SEQUENCE [LARGE SCALE GENOMIC DNA]</scope>
    <source>
        <strain evidence="1 2">IMV 1140</strain>
    </source>
</reference>
<comment type="caution">
    <text evidence="1">The sequence shown here is derived from an EMBL/GenBank/DDBJ whole genome shotgun (WGS) entry which is preliminary data.</text>
</comment>
<gene>
    <name evidence="1" type="ORF">N8T08_002025</name>
</gene>
<evidence type="ECO:0000313" key="1">
    <source>
        <dbReference type="EMBL" id="KAK1138760.1"/>
    </source>
</evidence>
<organism evidence="1 2">
    <name type="scientific">Aspergillus melleus</name>
    <dbReference type="NCBI Taxonomy" id="138277"/>
    <lineage>
        <taxon>Eukaryota</taxon>
        <taxon>Fungi</taxon>
        <taxon>Dikarya</taxon>
        <taxon>Ascomycota</taxon>
        <taxon>Pezizomycotina</taxon>
        <taxon>Eurotiomycetes</taxon>
        <taxon>Eurotiomycetidae</taxon>
        <taxon>Eurotiales</taxon>
        <taxon>Aspergillaceae</taxon>
        <taxon>Aspergillus</taxon>
        <taxon>Aspergillus subgen. Circumdati</taxon>
    </lineage>
</organism>
<dbReference type="EMBL" id="JAOPJF010000131">
    <property type="protein sequence ID" value="KAK1138760.1"/>
    <property type="molecule type" value="Genomic_DNA"/>
</dbReference>
<name>A0ACC3AN43_9EURO</name>
<protein>
    <submittedName>
        <fullName evidence="1">Uncharacterized protein</fullName>
    </submittedName>
</protein>
<sequence>MCNERLRPRIYQTVYNAITRNIEDELIPCCRRYKIDIVIFNPVAGGFFSGKYRSTELPSDDRFSNQHLQLGQMYRDRYFKSSVFSALSFLEPLVTKHGLMLVAVVCASLGAAGDGWE</sequence>
<proteinExistence type="predicted"/>
<keyword evidence="2" id="KW-1185">Reference proteome</keyword>
<evidence type="ECO:0000313" key="2">
    <source>
        <dbReference type="Proteomes" id="UP001177260"/>
    </source>
</evidence>
<dbReference type="Proteomes" id="UP001177260">
    <property type="component" value="Unassembled WGS sequence"/>
</dbReference>